<dbReference type="Gene3D" id="3.30.1540.20">
    <property type="entry name" value="MutL, C-terminal domain, dimerisation subdomain"/>
    <property type="match status" value="1"/>
</dbReference>
<dbReference type="GO" id="GO:0005524">
    <property type="term" value="F:ATP binding"/>
    <property type="evidence" value="ECO:0007669"/>
    <property type="project" value="InterPro"/>
</dbReference>
<dbReference type="InterPro" id="IPR042120">
    <property type="entry name" value="MutL_C_dimsub"/>
</dbReference>
<dbReference type="GO" id="GO:0032300">
    <property type="term" value="C:mismatch repair complex"/>
    <property type="evidence" value="ECO:0007669"/>
    <property type="project" value="InterPro"/>
</dbReference>
<dbReference type="InterPro" id="IPR037198">
    <property type="entry name" value="MutL_C_sf"/>
</dbReference>
<dbReference type="GO" id="GO:0016887">
    <property type="term" value="F:ATP hydrolysis activity"/>
    <property type="evidence" value="ECO:0007669"/>
    <property type="project" value="InterPro"/>
</dbReference>
<feature type="non-terminal residue" evidence="2">
    <location>
        <position position="1"/>
    </location>
</feature>
<dbReference type="Proteomes" id="UP000232101">
    <property type="component" value="Unassembled WGS sequence"/>
</dbReference>
<sequence length="171" mass="19678">FPALEVVGQIHGTYIVAQMEDGFYLIDQHAAQERIKYEFFREEVGQVNPNERQALLLPLTFHYAADEALILRENRQELEAVGVFLEEFGQASFVVREHPSWLPKGEEQEIIEDLIEQVLTTKKADVKKLREAAAIMMSCKKSIKANHYLTKEQMDTLLQDLRNADNPFTCP</sequence>
<dbReference type="InterPro" id="IPR038973">
    <property type="entry name" value="MutL/Mlh/Pms-like"/>
</dbReference>
<feature type="non-terminal residue" evidence="2">
    <location>
        <position position="171"/>
    </location>
</feature>
<proteinExistence type="predicted"/>
<dbReference type="SUPFAM" id="SSF118116">
    <property type="entry name" value="DNA mismatch repair protein MutL"/>
    <property type="match status" value="1"/>
</dbReference>
<organism evidence="2 3">
    <name type="scientific">Lysinibacillus xylanilyticus</name>
    <dbReference type="NCBI Taxonomy" id="582475"/>
    <lineage>
        <taxon>Bacteria</taxon>
        <taxon>Bacillati</taxon>
        <taxon>Bacillota</taxon>
        <taxon>Bacilli</taxon>
        <taxon>Bacillales</taxon>
        <taxon>Bacillaceae</taxon>
        <taxon>Lysinibacillus</taxon>
    </lineage>
</organism>
<name>A0A2M9QAV2_9BACI</name>
<dbReference type="InterPro" id="IPR042121">
    <property type="entry name" value="MutL_C_regsub"/>
</dbReference>
<evidence type="ECO:0000259" key="1">
    <source>
        <dbReference type="SMART" id="SM00853"/>
    </source>
</evidence>
<accession>A0A2M9QAV2</accession>
<feature type="domain" description="MutL C-terminal dimerisation" evidence="1">
    <location>
        <begin position="6"/>
        <end position="149"/>
    </location>
</feature>
<dbReference type="GO" id="GO:0140664">
    <property type="term" value="F:ATP-dependent DNA damage sensor activity"/>
    <property type="evidence" value="ECO:0007669"/>
    <property type="project" value="InterPro"/>
</dbReference>
<reference evidence="2 3" key="1">
    <citation type="submission" date="2017-11" db="EMBL/GenBank/DDBJ databases">
        <title>Bacterial isolate from king chilli rhizosphere.</title>
        <authorList>
            <person name="Takhelmayum P."/>
            <person name="Sarangthem I."/>
        </authorList>
    </citation>
    <scope>NUCLEOTIDE SEQUENCE [LARGE SCALE GENOMIC DNA]</scope>
    <source>
        <strain evidence="3">t26</strain>
    </source>
</reference>
<dbReference type="InterPro" id="IPR014790">
    <property type="entry name" value="MutL_C"/>
</dbReference>
<dbReference type="GO" id="GO:0006298">
    <property type="term" value="P:mismatch repair"/>
    <property type="evidence" value="ECO:0007669"/>
    <property type="project" value="InterPro"/>
</dbReference>
<dbReference type="FunFam" id="3.30.1370.100:FF:000004">
    <property type="entry name" value="DNA mismatch repair endonuclease MutL"/>
    <property type="match status" value="1"/>
</dbReference>
<dbReference type="Gene3D" id="3.30.1370.100">
    <property type="entry name" value="MutL, C-terminal domain, regulatory subdomain"/>
    <property type="match status" value="1"/>
</dbReference>
<protein>
    <submittedName>
        <fullName evidence="2">DNA mismatch repair protein MutL</fullName>
    </submittedName>
</protein>
<evidence type="ECO:0000313" key="2">
    <source>
        <dbReference type="EMBL" id="PJO45207.1"/>
    </source>
</evidence>
<gene>
    <name evidence="2" type="ORF">CWD94_02725</name>
</gene>
<dbReference type="PANTHER" id="PTHR10073">
    <property type="entry name" value="DNA MISMATCH REPAIR PROTEIN MLH, PMS, MUTL"/>
    <property type="match status" value="1"/>
</dbReference>
<dbReference type="AlphaFoldDB" id="A0A2M9QAV2"/>
<dbReference type="PANTHER" id="PTHR10073:SF12">
    <property type="entry name" value="DNA MISMATCH REPAIR PROTEIN MLH1"/>
    <property type="match status" value="1"/>
</dbReference>
<evidence type="ECO:0000313" key="3">
    <source>
        <dbReference type="Proteomes" id="UP000232101"/>
    </source>
</evidence>
<dbReference type="SMART" id="SM00853">
    <property type="entry name" value="MutL_C"/>
    <property type="match status" value="1"/>
</dbReference>
<dbReference type="EMBL" id="PHQY01000320">
    <property type="protein sequence ID" value="PJO45207.1"/>
    <property type="molecule type" value="Genomic_DNA"/>
</dbReference>
<comment type="caution">
    <text evidence="2">The sequence shown here is derived from an EMBL/GenBank/DDBJ whole genome shotgun (WGS) entry which is preliminary data.</text>
</comment>
<dbReference type="Pfam" id="PF08676">
    <property type="entry name" value="MutL_C"/>
    <property type="match status" value="1"/>
</dbReference>